<dbReference type="Proteomes" id="UP000756346">
    <property type="component" value="Unassembled WGS sequence"/>
</dbReference>
<evidence type="ECO:0000313" key="2">
    <source>
        <dbReference type="Proteomes" id="UP000756346"/>
    </source>
</evidence>
<reference evidence="1" key="1">
    <citation type="journal article" date="2021" name="Nat. Commun.">
        <title>Genetic determinants of endophytism in the Arabidopsis root mycobiome.</title>
        <authorList>
            <person name="Mesny F."/>
            <person name="Miyauchi S."/>
            <person name="Thiergart T."/>
            <person name="Pickel B."/>
            <person name="Atanasova L."/>
            <person name="Karlsson M."/>
            <person name="Huettel B."/>
            <person name="Barry K.W."/>
            <person name="Haridas S."/>
            <person name="Chen C."/>
            <person name="Bauer D."/>
            <person name="Andreopoulos W."/>
            <person name="Pangilinan J."/>
            <person name="LaButti K."/>
            <person name="Riley R."/>
            <person name="Lipzen A."/>
            <person name="Clum A."/>
            <person name="Drula E."/>
            <person name="Henrissat B."/>
            <person name="Kohler A."/>
            <person name="Grigoriev I.V."/>
            <person name="Martin F.M."/>
            <person name="Hacquard S."/>
        </authorList>
    </citation>
    <scope>NUCLEOTIDE SEQUENCE</scope>
    <source>
        <strain evidence="1">MPI-CAGE-CH-0230</strain>
    </source>
</reference>
<gene>
    <name evidence="1" type="ORF">B0I36DRAFT_344631</name>
</gene>
<name>A0A9P8YFW1_9PEZI</name>
<proteinExistence type="predicted"/>
<organism evidence="1 2">
    <name type="scientific">Microdochium trichocladiopsis</name>
    <dbReference type="NCBI Taxonomy" id="1682393"/>
    <lineage>
        <taxon>Eukaryota</taxon>
        <taxon>Fungi</taxon>
        <taxon>Dikarya</taxon>
        <taxon>Ascomycota</taxon>
        <taxon>Pezizomycotina</taxon>
        <taxon>Sordariomycetes</taxon>
        <taxon>Xylariomycetidae</taxon>
        <taxon>Xylariales</taxon>
        <taxon>Microdochiaceae</taxon>
        <taxon>Microdochium</taxon>
    </lineage>
</organism>
<sequence>MSLHNSFMSQHPNGRAMSAHAFSAVSQEPHLSGDFTCGTPRLAVSWSPQQAVLAEYDQARILSHGAIRPGQQRKHRSWPPDSHQRAQVMVHFNDGILDIPSPTVLSSMATS</sequence>
<evidence type="ECO:0000313" key="1">
    <source>
        <dbReference type="EMBL" id="KAH7040982.1"/>
    </source>
</evidence>
<keyword evidence="2" id="KW-1185">Reference proteome</keyword>
<dbReference type="EMBL" id="JAGTJQ010000001">
    <property type="protein sequence ID" value="KAH7040982.1"/>
    <property type="molecule type" value="Genomic_DNA"/>
</dbReference>
<comment type="caution">
    <text evidence="1">The sequence shown here is derived from an EMBL/GenBank/DDBJ whole genome shotgun (WGS) entry which is preliminary data.</text>
</comment>
<dbReference type="RefSeq" id="XP_046019037.1">
    <property type="nucleotide sequence ID" value="XM_046156284.1"/>
</dbReference>
<protein>
    <submittedName>
        <fullName evidence="1">Uncharacterized protein</fullName>
    </submittedName>
</protein>
<dbReference type="AlphaFoldDB" id="A0A9P8YFW1"/>
<accession>A0A9P8YFW1</accession>
<dbReference type="GeneID" id="70185830"/>